<accession>A0A9X3J408</accession>
<feature type="region of interest" description="Disordered" evidence="1">
    <location>
        <begin position="117"/>
        <end position="159"/>
    </location>
</feature>
<organism evidence="2 3">
    <name type="scientific">Nannocystis pusilla</name>
    <dbReference type="NCBI Taxonomy" id="889268"/>
    <lineage>
        <taxon>Bacteria</taxon>
        <taxon>Pseudomonadati</taxon>
        <taxon>Myxococcota</taxon>
        <taxon>Polyangia</taxon>
        <taxon>Nannocystales</taxon>
        <taxon>Nannocystaceae</taxon>
        <taxon>Nannocystis</taxon>
    </lineage>
</organism>
<name>A0A9X3J408_9BACT</name>
<reference evidence="2" key="1">
    <citation type="submission" date="2022-11" db="EMBL/GenBank/DDBJ databases">
        <title>Minimal conservation of predation-associated metabolite biosynthetic gene clusters underscores biosynthetic potential of Myxococcota including descriptions for ten novel species: Archangium lansinium sp. nov., Myxococcus landrumus sp. nov., Nannocystis bai.</title>
        <authorList>
            <person name="Ahearne A."/>
            <person name="Stevens C."/>
            <person name="Phillips K."/>
        </authorList>
    </citation>
    <scope>NUCLEOTIDE SEQUENCE</scope>
    <source>
        <strain evidence="2">Na p29</strain>
    </source>
</reference>
<comment type="caution">
    <text evidence="2">The sequence shown here is derived from an EMBL/GenBank/DDBJ whole genome shotgun (WGS) entry which is preliminary data.</text>
</comment>
<dbReference type="Proteomes" id="UP001150924">
    <property type="component" value="Unassembled WGS sequence"/>
</dbReference>
<feature type="region of interest" description="Disordered" evidence="1">
    <location>
        <begin position="204"/>
        <end position="225"/>
    </location>
</feature>
<proteinExistence type="predicted"/>
<keyword evidence="3" id="KW-1185">Reference proteome</keyword>
<gene>
    <name evidence="2" type="ORF">OV079_45345</name>
</gene>
<evidence type="ECO:0000313" key="3">
    <source>
        <dbReference type="Proteomes" id="UP001150924"/>
    </source>
</evidence>
<dbReference type="EMBL" id="JAPNKE010000002">
    <property type="protein sequence ID" value="MCY1012643.1"/>
    <property type="molecule type" value="Genomic_DNA"/>
</dbReference>
<feature type="compositionally biased region" description="Basic and acidic residues" evidence="1">
    <location>
        <begin position="146"/>
        <end position="159"/>
    </location>
</feature>
<evidence type="ECO:0000313" key="2">
    <source>
        <dbReference type="EMBL" id="MCY1012643.1"/>
    </source>
</evidence>
<evidence type="ECO:0000256" key="1">
    <source>
        <dbReference type="SAM" id="MobiDB-lite"/>
    </source>
</evidence>
<feature type="compositionally biased region" description="Basic and acidic residues" evidence="1">
    <location>
        <begin position="123"/>
        <end position="135"/>
    </location>
</feature>
<sequence length="225" mass="23349">MLADPLVLEVDAVARDRGGVVDEGVAHRGGQILGDDVAARPVGGGVLAPGSGAQLEAAGGGHRLTQAEHDHRRLVPRPRPVQRDLPDVEGEARGLGAPLGLGEVLGGADPVGRRLQAGAAPQRDGDRGVDVERTAQGRLGRRRAHGAREQGEDEAEAAREGHAPLYARHGSGRKYQGFRANARLPRGGSRRFSGVVAKIVRGTAAESGNGGPTPARRRAVLGDMC</sequence>
<protein>
    <submittedName>
        <fullName evidence="2">Uncharacterized protein</fullName>
    </submittedName>
</protein>
<dbReference type="AlphaFoldDB" id="A0A9X3J408"/>